<gene>
    <name evidence="2" type="ORF">CCAN11_2040014</name>
    <name evidence="1" type="ORF">CCAN12_770056</name>
</gene>
<name>A0A0B7HPD7_9FLAO</name>
<evidence type="ECO:0000313" key="3">
    <source>
        <dbReference type="Proteomes" id="UP000039370"/>
    </source>
</evidence>
<dbReference type="Proteomes" id="UP000044026">
    <property type="component" value="Unassembled WGS sequence"/>
</dbReference>
<protein>
    <submittedName>
        <fullName evidence="1">Uncharacterized protein</fullName>
    </submittedName>
</protein>
<dbReference type="EMBL" id="CDOE01000075">
    <property type="protein sequence ID" value="CEN39757.1"/>
    <property type="molecule type" value="Genomic_DNA"/>
</dbReference>
<dbReference type="Proteomes" id="UP000039370">
    <property type="component" value="Unassembled WGS sequence"/>
</dbReference>
<proteinExistence type="predicted"/>
<dbReference type="AlphaFoldDB" id="A0A0B7HPD7"/>
<evidence type="ECO:0000313" key="1">
    <source>
        <dbReference type="EMBL" id="CEN39757.1"/>
    </source>
</evidence>
<reference evidence="3 4" key="1">
    <citation type="submission" date="2015-01" db="EMBL/GenBank/DDBJ databases">
        <authorList>
            <person name="MANFREDI Pablo"/>
        </authorList>
    </citation>
    <scope>NUCLEOTIDE SEQUENCE [LARGE SCALE GENOMIC DNA]</scope>
    <source>
        <strain evidence="2 3">Cc11</strain>
        <strain evidence="1 4">Cc12</strain>
    </source>
</reference>
<sequence>MRHSHNLLSFKIGFLLKKGMKNSIGGLYQPSYAKHEGDSDFTWVAVEDCITNLSELVAYYESLFLMIKNSGESLPKMWIRPCINYLDDVVFDFFWYDKLDSIEKMKDAVYHSSDGFVFYDTNQVWHFEISQIKGKLFFYESTQGFLFSPTFSDFNEKLLSVRQKIAFDVDDSGYINGTWAWEERSLFLKQMQEQLVIAKKVILYLTRHFGHDYWTK</sequence>
<evidence type="ECO:0000313" key="2">
    <source>
        <dbReference type="EMBL" id="CEN49934.1"/>
    </source>
</evidence>
<dbReference type="EMBL" id="CDOK01000118">
    <property type="protein sequence ID" value="CEN49934.1"/>
    <property type="molecule type" value="Genomic_DNA"/>
</dbReference>
<evidence type="ECO:0000313" key="4">
    <source>
        <dbReference type="Proteomes" id="UP000044026"/>
    </source>
</evidence>
<accession>A0A0B7HPD7</accession>
<organism evidence="1 4">
    <name type="scientific">Capnocytophaga canimorsus</name>
    <dbReference type="NCBI Taxonomy" id="28188"/>
    <lineage>
        <taxon>Bacteria</taxon>
        <taxon>Pseudomonadati</taxon>
        <taxon>Bacteroidota</taxon>
        <taxon>Flavobacteriia</taxon>
        <taxon>Flavobacteriales</taxon>
        <taxon>Flavobacteriaceae</taxon>
        <taxon>Capnocytophaga</taxon>
    </lineage>
</organism>